<dbReference type="GO" id="GO:0006897">
    <property type="term" value="P:endocytosis"/>
    <property type="evidence" value="ECO:0007669"/>
    <property type="project" value="TreeGrafter"/>
</dbReference>
<keyword evidence="7" id="KW-0325">Glycoprotein</keyword>
<feature type="transmembrane region" description="Helical" evidence="9">
    <location>
        <begin position="470"/>
        <end position="494"/>
    </location>
</feature>
<feature type="transmembrane region" description="Helical" evidence="9">
    <location>
        <begin position="985"/>
        <end position="1007"/>
    </location>
</feature>
<dbReference type="Pfam" id="PF02355">
    <property type="entry name" value="SecD_SecF_C"/>
    <property type="match status" value="1"/>
</dbReference>
<feature type="transmembrane region" description="Helical" evidence="9">
    <location>
        <begin position="617"/>
        <end position="640"/>
    </location>
</feature>
<dbReference type="GO" id="GO:0018996">
    <property type="term" value="P:molting cycle, collagen and cuticulin-based cuticle"/>
    <property type="evidence" value="ECO:0007669"/>
    <property type="project" value="TreeGrafter"/>
</dbReference>
<evidence type="ECO:0000256" key="9">
    <source>
        <dbReference type="SAM" id="Phobius"/>
    </source>
</evidence>
<feature type="transmembrane region" description="Helical" evidence="9">
    <location>
        <begin position="145"/>
        <end position="164"/>
    </location>
</feature>
<feature type="transmembrane region" description="Helical" evidence="9">
    <location>
        <begin position="952"/>
        <end position="973"/>
    </location>
</feature>
<comment type="similarity">
    <text evidence="2">Belongs to the patched family.</text>
</comment>
<dbReference type="InterPro" id="IPR051697">
    <property type="entry name" value="Patched_domain-protein"/>
</dbReference>
<evidence type="ECO:0000256" key="2">
    <source>
        <dbReference type="ARBA" id="ARBA00005585"/>
    </source>
</evidence>
<feature type="compositionally biased region" description="Basic and acidic residues" evidence="8">
    <location>
        <begin position="8"/>
        <end position="35"/>
    </location>
</feature>
<dbReference type="Pfam" id="PF02460">
    <property type="entry name" value="Patched"/>
    <property type="match status" value="1"/>
</dbReference>
<dbReference type="GO" id="GO:0030659">
    <property type="term" value="C:cytoplasmic vesicle membrane"/>
    <property type="evidence" value="ECO:0007669"/>
    <property type="project" value="TreeGrafter"/>
</dbReference>
<dbReference type="EMBL" id="JI165463">
    <property type="protein sequence ID" value="ADY41078.1"/>
    <property type="molecule type" value="mRNA"/>
</dbReference>
<keyword evidence="5 9" id="KW-1133">Transmembrane helix</keyword>
<evidence type="ECO:0000256" key="3">
    <source>
        <dbReference type="ARBA" id="ARBA00022475"/>
    </source>
</evidence>
<feature type="transmembrane region" description="Helical" evidence="9">
    <location>
        <begin position="897"/>
        <end position="918"/>
    </location>
</feature>
<feature type="compositionally biased region" description="Low complexity" evidence="8">
    <location>
        <begin position="101"/>
        <end position="115"/>
    </location>
</feature>
<accession>F1KT74</accession>
<dbReference type="PANTHER" id="PTHR10796:SF90">
    <property type="entry name" value="SSD DOMAIN-CONTAINING PROTEIN"/>
    <property type="match status" value="1"/>
</dbReference>
<dbReference type="InterPro" id="IPR048634">
    <property type="entry name" value="SecD_SecF_C"/>
</dbReference>
<dbReference type="Gene3D" id="1.20.1640.10">
    <property type="entry name" value="Multidrug efflux transporter AcrB transmembrane domain"/>
    <property type="match status" value="2"/>
</dbReference>
<dbReference type="PANTHER" id="PTHR10796">
    <property type="entry name" value="PATCHED-RELATED"/>
    <property type="match status" value="1"/>
</dbReference>
<dbReference type="GO" id="GO:0005886">
    <property type="term" value="C:plasma membrane"/>
    <property type="evidence" value="ECO:0007669"/>
    <property type="project" value="UniProtKB-SubCell"/>
</dbReference>
<dbReference type="FunFam" id="1.20.1640.10:FF:000013">
    <property type="entry name" value="PaTched Related family"/>
    <property type="match status" value="1"/>
</dbReference>
<protein>
    <submittedName>
        <fullName evidence="11">Patched domain-containing protein 3</fullName>
    </submittedName>
</protein>
<evidence type="ECO:0000256" key="1">
    <source>
        <dbReference type="ARBA" id="ARBA00004651"/>
    </source>
</evidence>
<keyword evidence="3" id="KW-1003">Cell membrane</keyword>
<feature type="transmembrane region" description="Helical" evidence="9">
    <location>
        <begin position="408"/>
        <end position="433"/>
    </location>
</feature>
<feature type="region of interest" description="Disordered" evidence="8">
    <location>
        <begin position="1"/>
        <end position="115"/>
    </location>
</feature>
<reference evidence="11" key="1">
    <citation type="journal article" date="2011" name="Genome Res.">
        <title>Deep small RNA sequencing from the nematode Ascaris reveals conservation, functional diversification, and novel developmental profiles.</title>
        <authorList>
            <person name="Wang J."/>
            <person name="Czech B."/>
            <person name="Crunk A."/>
            <person name="Wallace A."/>
            <person name="Mitreva M."/>
            <person name="Hannon G.J."/>
            <person name="Davis R.E."/>
        </authorList>
    </citation>
    <scope>NUCLEOTIDE SEQUENCE</scope>
</reference>
<comment type="subcellular location">
    <subcellularLocation>
        <location evidence="1">Cell membrane</location>
        <topology evidence="1">Multi-pass membrane protein</topology>
    </subcellularLocation>
</comment>
<evidence type="ECO:0000256" key="8">
    <source>
        <dbReference type="SAM" id="MobiDB-lite"/>
    </source>
</evidence>
<evidence type="ECO:0000256" key="5">
    <source>
        <dbReference type="ARBA" id="ARBA00022989"/>
    </source>
</evidence>
<evidence type="ECO:0000259" key="10">
    <source>
        <dbReference type="PROSITE" id="PS50156"/>
    </source>
</evidence>
<feature type="domain" description="SSD" evidence="10">
    <location>
        <begin position="412"/>
        <end position="568"/>
    </location>
</feature>
<dbReference type="AlphaFoldDB" id="F1KT74"/>
<dbReference type="SUPFAM" id="SSF82866">
    <property type="entry name" value="Multidrug efflux transporter AcrB transmembrane domain"/>
    <property type="match status" value="2"/>
</dbReference>
<dbReference type="InterPro" id="IPR003392">
    <property type="entry name" value="PTHD_SSD"/>
</dbReference>
<name>F1KT74_ASCSU</name>
<evidence type="ECO:0000256" key="6">
    <source>
        <dbReference type="ARBA" id="ARBA00023136"/>
    </source>
</evidence>
<evidence type="ECO:0000313" key="11">
    <source>
        <dbReference type="EMBL" id="ADY41078.1"/>
    </source>
</evidence>
<evidence type="ECO:0000256" key="7">
    <source>
        <dbReference type="ARBA" id="ARBA00023180"/>
    </source>
</evidence>
<feature type="transmembrane region" description="Helical" evidence="9">
    <location>
        <begin position="869"/>
        <end position="890"/>
    </location>
</feature>
<feature type="transmembrane region" description="Helical" evidence="9">
    <location>
        <begin position="542"/>
        <end position="570"/>
    </location>
</feature>
<keyword evidence="6 9" id="KW-0472">Membrane</keyword>
<dbReference type="InterPro" id="IPR000731">
    <property type="entry name" value="SSD"/>
</dbReference>
<sequence>MSGGSVPHTDHSWKENLKVPAKDLRYKAAKRESRGGARTKAHKATVGTRGAEPPKMSLKDAKWAAGALSSKDEGEEWDEKQRLEQHPSSDANETDSGRVLSRGNKSSSSASGTAGSRKRTKFLSIWRCLTLRGLFQLLGQSLGGYPLVYIALSLLISSSSLGMFKMVLKDRIRDGYTPTNAPSRYETDVIREFWNSTSDPMMAVVLLTARDGGSVLRDEYFDEVDRLNDYLLNNFTITCGKEPIKYKDLCAPYCNINAALRLFKQGLDYEKVLLKLGKELSPETTLTYPVAKIDGFEVHLERNLFGIRMKEIINKKAYVGEKMTPDKLPANTTYSQMLTNLDFVKVILVTYRGDKTTVDVDKKLTIWELAVFEFSREKYNNELIDMQVIGTEILDQQMIKDGQKMTPYFAAGFGFMTVFVAVTVLTNAIFYNAMDWGKVLVACGAITCPILSITTTFGLVSLFGMRTNSFMLVMPFLIMGIGVDDGFLMLHSWQRLALHCSNVPLRLRMIFEEVGPSITITSLTNVISFGIGALTPTPEIRLFCISTAIAMGLDYLYELILFGPVLALAARCERKRANSENPSANHLHVPLRGWRLKIDSFMKCVLKYYCRIIGHRVFTIILIGATVIYWYFAFLGALTIKTRLDTVKILPKDSPIQVPNRILNDIIWAEYHPVTVMVNKELDIRDRCQMDRFWHMVDKFESLPHCRGNISTLLWLRDYEKFYEKGSPMDLFSLLGFDVGSDRRKSNNDPTKTGLDYDKLDDFLESPFYVHWKTFMRVTRTSDGPRVSRFWFIVAYRNMSTWEQRIEIMQTWRKIANDHKDLNVTVWETNGMFVDQMLSLKSVAIQTGALTLICMAVVCAIFIPNPCSVITASIAIASISLGVFGFLSWWHFDLDPVTMAAVLMSIGLSVDFTAHVSYHYQLTSRKEVRNGRIVKIPMEGQQEKLEHTLQSVGWPMIQAGASTVMCVLPLLFLQSYSPGVFVKTIFLVVAWGLLHGLIVLPASLGALPKCLTDANCYRTFLSTSSQRSCRYVGPADPETADGQEMNSSEQYCAAAV</sequence>
<proteinExistence type="evidence at transcript level"/>
<dbReference type="PROSITE" id="PS50156">
    <property type="entry name" value="SSD"/>
    <property type="match status" value="1"/>
</dbReference>
<feature type="transmembrane region" description="Helical" evidence="9">
    <location>
        <begin position="843"/>
        <end position="863"/>
    </location>
</feature>
<feature type="transmembrane region" description="Helical" evidence="9">
    <location>
        <begin position="439"/>
        <end position="463"/>
    </location>
</feature>
<keyword evidence="4 9" id="KW-0812">Transmembrane</keyword>
<organism evidence="11">
    <name type="scientific">Ascaris suum</name>
    <name type="common">Pig roundworm</name>
    <name type="synonym">Ascaris lumbricoides</name>
    <dbReference type="NCBI Taxonomy" id="6253"/>
    <lineage>
        <taxon>Eukaryota</taxon>
        <taxon>Metazoa</taxon>
        <taxon>Ecdysozoa</taxon>
        <taxon>Nematoda</taxon>
        <taxon>Chromadorea</taxon>
        <taxon>Rhabditida</taxon>
        <taxon>Spirurina</taxon>
        <taxon>Ascaridomorpha</taxon>
        <taxon>Ascaridoidea</taxon>
        <taxon>Ascarididae</taxon>
        <taxon>Ascaris</taxon>
    </lineage>
</organism>
<evidence type="ECO:0000256" key="4">
    <source>
        <dbReference type="ARBA" id="ARBA00022692"/>
    </source>
</evidence>